<evidence type="ECO:0000256" key="2">
    <source>
        <dbReference type="ARBA" id="ARBA00011881"/>
    </source>
</evidence>
<dbReference type="OrthoDB" id="823504at2759"/>
<dbReference type="GO" id="GO:0016705">
    <property type="term" value="F:oxidoreductase activity, acting on paired donors, with incorporation or reduction of molecular oxygen"/>
    <property type="evidence" value="ECO:0007669"/>
    <property type="project" value="InterPro"/>
</dbReference>
<dbReference type="GO" id="GO:0006631">
    <property type="term" value="P:fatty acid metabolic process"/>
    <property type="evidence" value="ECO:0007669"/>
    <property type="project" value="UniProtKB-ARBA"/>
</dbReference>
<sequence>MPSMEESAPPKAASRFELENLREKIDAPFKQLAALITSARRPLPTESGDGTELDKTDLSPTLLQKLETTFKDMSHLGISDFHSLIEVQKKKISGEHTNDKTYLMEGLIRAACALPVESKMSKKITGGFLTQLWNDLQHPPQSILGDKYTYRSADGSFNSLVHPQLGAANMPYARSVKPATMLPGALPDPSVIFDSIMERKVHEKHPNRISSVLFYLASIIIHDAFRTSHEDFRISKTSSYLDLSPLYGSNATEQKEVRTFKDGKLKPDTFSEKRLFGFPPGVSVLLVMFNRFHNYIVENLALINQGGQFSKPSESKPGRPLKTWEQYDEELFQTGRLITCGLYINIILIDYVRTILNLNRCDSDWALDPRLNVPGGPPMGTGNQVAAEFNLVYRWHSTISDRDEEWTNNLFKSMFPGRAPKEVPMPEFLEKLKTLDDKLDADPGKRVFAGLKRGPDGRFNDDDLVKELTASIEDCANSFGAQRVPTAMRAIEILGMHQARAWNVASLNEFRKHFGLTPHQTFESINPDKYVADQLRHLYDTPDHVELYPGLVCESAKDPMAPGAGLTPGYTISRGVLSDAVGLVRGDRFYTIDYHPRKLTNWGYTEVDTDKSIDNGCVFYKLILRAFPNHFKPNSVYAHYPLTVPSEMETVLKDLGKHHLYNYEEPKAQGHQHVVLTAKAVKSTLENQETFKVPWTEAILYLMGESAKNFSLAGDLPANTASRNLVGKALYTTKWDREVKEFYEHVTLKLLKQKSYKLAGVNQIDIIRDVGNLAHVHFSSEMFSLPLKTDEHPLGIFTEHEMYLIMSAIFICIFFDIDPAKSFPLRQKALKATQTLGKIVEANVKEVRAGGMFSSIMQVIYPHNTPLKSYGIHMIQRLLDNGTDIEELVWSHIMGTAGGMVANQGQLFGQLIEYFLTEGKEHLPEIQRLAKLDTDDADQVLMKYMLEGSRLAGETGVFRTAARDVDIEDGERTLRVKKGDKLLVNLRAASHDPEAYPNPSKLDLDRPVESYLHLGHGPHKCLGVPMTRVALTTMLKTIGRLDGLRPAVGPQGRVHKISKPLHGVDVGEEMLYHAYLTEAHDMLFPFPCSMKVNWDGDLE</sequence>
<dbReference type="GO" id="GO:0005506">
    <property type="term" value="F:iron ion binding"/>
    <property type="evidence" value="ECO:0007669"/>
    <property type="project" value="InterPro"/>
</dbReference>
<dbReference type="InterPro" id="IPR037120">
    <property type="entry name" value="Haem_peroxidase_sf_animal"/>
</dbReference>
<evidence type="ECO:0000256" key="3">
    <source>
        <dbReference type="ARBA" id="ARBA00022723"/>
    </source>
</evidence>
<dbReference type="AlphaFoldDB" id="A0A9P4VNF0"/>
<keyword evidence="3 7" id="KW-0479">Metal-binding</keyword>
<evidence type="ECO:0008006" key="10">
    <source>
        <dbReference type="Google" id="ProtNLM"/>
    </source>
</evidence>
<evidence type="ECO:0000256" key="7">
    <source>
        <dbReference type="PIRSR" id="PIRSR619791-2"/>
    </source>
</evidence>
<dbReference type="GO" id="GO:0004601">
    <property type="term" value="F:peroxidase activity"/>
    <property type="evidence" value="ECO:0007669"/>
    <property type="project" value="InterPro"/>
</dbReference>
<dbReference type="GO" id="GO:0004497">
    <property type="term" value="F:monooxygenase activity"/>
    <property type="evidence" value="ECO:0007669"/>
    <property type="project" value="InterPro"/>
</dbReference>
<dbReference type="SUPFAM" id="SSF48113">
    <property type="entry name" value="Heme-dependent peroxidases"/>
    <property type="match status" value="1"/>
</dbReference>
<evidence type="ECO:0000256" key="6">
    <source>
        <dbReference type="ARBA" id="ARBA00023004"/>
    </source>
</evidence>
<evidence type="ECO:0000313" key="9">
    <source>
        <dbReference type="Proteomes" id="UP000799429"/>
    </source>
</evidence>
<comment type="subunit">
    <text evidence="2">Homotetramer.</text>
</comment>
<evidence type="ECO:0000256" key="1">
    <source>
        <dbReference type="ARBA" id="ARBA00010617"/>
    </source>
</evidence>
<comment type="caution">
    <text evidence="8">The sequence shown here is derived from an EMBL/GenBank/DDBJ whole genome shotgun (WGS) entry which is preliminary data.</text>
</comment>
<dbReference type="CDD" id="cd20612">
    <property type="entry name" value="CYP_LDS-like_C"/>
    <property type="match status" value="1"/>
</dbReference>
<protein>
    <recommendedName>
        <fullName evidence="10">Linoleate diol synthase</fullName>
    </recommendedName>
</protein>
<dbReference type="GO" id="GO:0020037">
    <property type="term" value="F:heme binding"/>
    <property type="evidence" value="ECO:0007669"/>
    <property type="project" value="InterPro"/>
</dbReference>
<keyword evidence="5" id="KW-0560">Oxidoreductase</keyword>
<dbReference type="PRINTS" id="PR00359">
    <property type="entry name" value="BP450"/>
</dbReference>
<dbReference type="CDD" id="cd09817">
    <property type="entry name" value="linoleate_diol_synthase_like"/>
    <property type="match status" value="1"/>
</dbReference>
<organism evidence="8 9">
    <name type="scientific">Patellaria atrata CBS 101060</name>
    <dbReference type="NCBI Taxonomy" id="1346257"/>
    <lineage>
        <taxon>Eukaryota</taxon>
        <taxon>Fungi</taxon>
        <taxon>Dikarya</taxon>
        <taxon>Ascomycota</taxon>
        <taxon>Pezizomycotina</taxon>
        <taxon>Dothideomycetes</taxon>
        <taxon>Dothideomycetes incertae sedis</taxon>
        <taxon>Patellariales</taxon>
        <taxon>Patellariaceae</taxon>
        <taxon>Patellaria</taxon>
    </lineage>
</organism>
<keyword evidence="6 7" id="KW-0408">Iron</keyword>
<dbReference type="SUPFAM" id="SSF48264">
    <property type="entry name" value="Cytochrome P450"/>
    <property type="match status" value="1"/>
</dbReference>
<proteinExistence type="inferred from homology"/>
<evidence type="ECO:0000256" key="5">
    <source>
        <dbReference type="ARBA" id="ARBA00023002"/>
    </source>
</evidence>
<dbReference type="EMBL" id="MU006094">
    <property type="protein sequence ID" value="KAF2839651.1"/>
    <property type="molecule type" value="Genomic_DNA"/>
</dbReference>
<name>A0A9P4VNF0_9PEZI</name>
<keyword evidence="4" id="KW-0223">Dioxygenase</keyword>
<dbReference type="GO" id="GO:0051213">
    <property type="term" value="F:dioxygenase activity"/>
    <property type="evidence" value="ECO:0007669"/>
    <property type="project" value="UniProtKB-KW"/>
</dbReference>
<evidence type="ECO:0000256" key="4">
    <source>
        <dbReference type="ARBA" id="ARBA00022964"/>
    </source>
</evidence>
<keyword evidence="9" id="KW-1185">Reference proteome</keyword>
<dbReference type="Pfam" id="PF00067">
    <property type="entry name" value="p450"/>
    <property type="match status" value="1"/>
</dbReference>
<accession>A0A9P4VNF0</accession>
<gene>
    <name evidence="8" type="ORF">M501DRAFT_1015746</name>
</gene>
<dbReference type="PANTHER" id="PTHR11903:SF13">
    <property type="entry name" value="LINOLEATE 10R-LIPOXYGENASE"/>
    <property type="match status" value="1"/>
</dbReference>
<dbReference type="InterPro" id="IPR002397">
    <property type="entry name" value="Cyt_P450_B"/>
</dbReference>
<comment type="similarity">
    <text evidence="1">Belongs to the cytochrome P450 family.</text>
</comment>
<dbReference type="InterPro" id="IPR001128">
    <property type="entry name" value="Cyt_P450"/>
</dbReference>
<dbReference type="GO" id="GO:0006979">
    <property type="term" value="P:response to oxidative stress"/>
    <property type="evidence" value="ECO:0007669"/>
    <property type="project" value="InterPro"/>
</dbReference>
<dbReference type="Proteomes" id="UP000799429">
    <property type="component" value="Unassembled WGS sequence"/>
</dbReference>
<dbReference type="InterPro" id="IPR010255">
    <property type="entry name" value="Haem_peroxidase_sf"/>
</dbReference>
<keyword evidence="7" id="KW-0349">Heme</keyword>
<dbReference type="InterPro" id="IPR036396">
    <property type="entry name" value="Cyt_P450_sf"/>
</dbReference>
<feature type="binding site" description="axial binding residue" evidence="7">
    <location>
        <position position="396"/>
    </location>
    <ligand>
        <name>heme b</name>
        <dbReference type="ChEBI" id="CHEBI:60344"/>
    </ligand>
    <ligandPart>
        <name>Fe</name>
        <dbReference type="ChEBI" id="CHEBI:18248"/>
    </ligandPart>
</feature>
<dbReference type="Gene3D" id="1.10.640.10">
    <property type="entry name" value="Haem peroxidase domain superfamily, animal type"/>
    <property type="match status" value="1"/>
</dbReference>
<dbReference type="InterPro" id="IPR019791">
    <property type="entry name" value="Haem_peroxidase_animal"/>
</dbReference>
<reference evidence="8" key="1">
    <citation type="journal article" date="2020" name="Stud. Mycol.">
        <title>101 Dothideomycetes genomes: a test case for predicting lifestyles and emergence of pathogens.</title>
        <authorList>
            <person name="Haridas S."/>
            <person name="Albert R."/>
            <person name="Binder M."/>
            <person name="Bloem J."/>
            <person name="Labutti K."/>
            <person name="Salamov A."/>
            <person name="Andreopoulos B."/>
            <person name="Baker S."/>
            <person name="Barry K."/>
            <person name="Bills G."/>
            <person name="Bluhm B."/>
            <person name="Cannon C."/>
            <person name="Castanera R."/>
            <person name="Culley D."/>
            <person name="Daum C."/>
            <person name="Ezra D."/>
            <person name="Gonzalez J."/>
            <person name="Henrissat B."/>
            <person name="Kuo A."/>
            <person name="Liang C."/>
            <person name="Lipzen A."/>
            <person name="Lutzoni F."/>
            <person name="Magnuson J."/>
            <person name="Mondo S."/>
            <person name="Nolan M."/>
            <person name="Ohm R."/>
            <person name="Pangilinan J."/>
            <person name="Park H.-J."/>
            <person name="Ramirez L."/>
            <person name="Alfaro M."/>
            <person name="Sun H."/>
            <person name="Tritt A."/>
            <person name="Yoshinaga Y."/>
            <person name="Zwiers L.-H."/>
            <person name="Turgeon B."/>
            <person name="Goodwin S."/>
            <person name="Spatafora J."/>
            <person name="Crous P."/>
            <person name="Grigoriev I."/>
        </authorList>
    </citation>
    <scope>NUCLEOTIDE SEQUENCE</scope>
    <source>
        <strain evidence="8">CBS 101060</strain>
    </source>
</reference>
<dbReference type="PANTHER" id="PTHR11903">
    <property type="entry name" value="PROSTAGLANDIN G/H SYNTHASE"/>
    <property type="match status" value="1"/>
</dbReference>
<dbReference type="Pfam" id="PF03098">
    <property type="entry name" value="An_peroxidase"/>
    <property type="match status" value="2"/>
</dbReference>
<dbReference type="PROSITE" id="PS50292">
    <property type="entry name" value="PEROXIDASE_3"/>
    <property type="match status" value="1"/>
</dbReference>
<dbReference type="InterPro" id="IPR034812">
    <property type="entry name" value="Ppo-like_N"/>
</dbReference>
<dbReference type="InterPro" id="IPR050783">
    <property type="entry name" value="Oxylipin_biosynth_metab"/>
</dbReference>
<dbReference type="Gene3D" id="1.10.630.10">
    <property type="entry name" value="Cytochrome P450"/>
    <property type="match status" value="1"/>
</dbReference>
<evidence type="ECO:0000313" key="8">
    <source>
        <dbReference type="EMBL" id="KAF2839651.1"/>
    </source>
</evidence>